<gene>
    <name evidence="1" type="ORF">GOBAR_AA10982</name>
</gene>
<dbReference type="Proteomes" id="UP000239757">
    <property type="component" value="Unassembled WGS sequence"/>
</dbReference>
<dbReference type="AlphaFoldDB" id="A0A2P5Y267"/>
<proteinExistence type="predicted"/>
<evidence type="ECO:0000313" key="2">
    <source>
        <dbReference type="Proteomes" id="UP000239757"/>
    </source>
</evidence>
<dbReference type="OrthoDB" id="991485at2759"/>
<reference evidence="1 2" key="1">
    <citation type="submission" date="2015-01" db="EMBL/GenBank/DDBJ databases">
        <title>Genome of allotetraploid Gossypium barbadense reveals genomic plasticity and fiber elongation in cotton evolution.</title>
        <authorList>
            <person name="Chen X."/>
            <person name="Liu X."/>
            <person name="Zhao B."/>
            <person name="Zheng H."/>
            <person name="Hu Y."/>
            <person name="Lu G."/>
            <person name="Yang C."/>
            <person name="Chen J."/>
            <person name="Shan C."/>
            <person name="Zhang L."/>
            <person name="Zhou Y."/>
            <person name="Wang L."/>
            <person name="Guo W."/>
            <person name="Bai Y."/>
            <person name="Ruan J."/>
            <person name="Shangguan X."/>
            <person name="Mao Y."/>
            <person name="Jiang J."/>
            <person name="Zhu Y."/>
            <person name="Lei J."/>
            <person name="Kang H."/>
            <person name="Chen S."/>
            <person name="He X."/>
            <person name="Wang R."/>
            <person name="Wang Y."/>
            <person name="Chen J."/>
            <person name="Wang L."/>
            <person name="Yu S."/>
            <person name="Wang B."/>
            <person name="Wei J."/>
            <person name="Song S."/>
            <person name="Lu X."/>
            <person name="Gao Z."/>
            <person name="Gu W."/>
            <person name="Deng X."/>
            <person name="Ma D."/>
            <person name="Wang S."/>
            <person name="Liang W."/>
            <person name="Fang L."/>
            <person name="Cai C."/>
            <person name="Zhu X."/>
            <person name="Zhou B."/>
            <person name="Zhang Y."/>
            <person name="Chen Z."/>
            <person name="Xu S."/>
            <person name="Zhu R."/>
            <person name="Wang S."/>
            <person name="Zhang T."/>
            <person name="Zhao G."/>
        </authorList>
    </citation>
    <scope>NUCLEOTIDE SEQUENCE [LARGE SCALE GENOMIC DNA]</scope>
    <source>
        <strain evidence="2">cv. Xinhai21</strain>
        <tissue evidence="1">Leaf</tissue>
    </source>
</reference>
<protein>
    <submittedName>
        <fullName evidence="1">Uncharacterized protein</fullName>
    </submittedName>
</protein>
<evidence type="ECO:0000313" key="1">
    <source>
        <dbReference type="EMBL" id="PPS09657.1"/>
    </source>
</evidence>
<accession>A0A2P5Y267</accession>
<sequence>MKNRIRQLIARIDKLMDGPYLESNANMLKISHIKLGHLYAEEESYWAQRSRIQWLKKGDRNTLFFHVQATSRLKKNKIEGLKDLNGNWVSDANNICRVAWNYFHNIFKSDASNHDDNYLNYIQKSVTEDVNNMLARQIIDD</sequence>
<dbReference type="EMBL" id="KZ663834">
    <property type="protein sequence ID" value="PPS09657.1"/>
    <property type="molecule type" value="Genomic_DNA"/>
</dbReference>
<name>A0A2P5Y267_GOSBA</name>
<organism evidence="1 2">
    <name type="scientific">Gossypium barbadense</name>
    <name type="common">Sea Island cotton</name>
    <name type="synonym">Hibiscus barbadensis</name>
    <dbReference type="NCBI Taxonomy" id="3634"/>
    <lineage>
        <taxon>Eukaryota</taxon>
        <taxon>Viridiplantae</taxon>
        <taxon>Streptophyta</taxon>
        <taxon>Embryophyta</taxon>
        <taxon>Tracheophyta</taxon>
        <taxon>Spermatophyta</taxon>
        <taxon>Magnoliopsida</taxon>
        <taxon>eudicotyledons</taxon>
        <taxon>Gunneridae</taxon>
        <taxon>Pentapetalae</taxon>
        <taxon>rosids</taxon>
        <taxon>malvids</taxon>
        <taxon>Malvales</taxon>
        <taxon>Malvaceae</taxon>
        <taxon>Malvoideae</taxon>
        <taxon>Gossypium</taxon>
    </lineage>
</organism>